<evidence type="ECO:0000313" key="3">
    <source>
        <dbReference type="Proteomes" id="UP000183192"/>
    </source>
</evidence>
<gene>
    <name evidence="2" type="ORF">AUJ27_00155</name>
</gene>
<dbReference type="GO" id="GO:0008757">
    <property type="term" value="F:S-adenosylmethionine-dependent methyltransferase activity"/>
    <property type="evidence" value="ECO:0007669"/>
    <property type="project" value="InterPro"/>
</dbReference>
<dbReference type="PANTHER" id="PTHR43861:SF6">
    <property type="entry name" value="METHYLTRANSFERASE TYPE 11"/>
    <property type="match status" value="1"/>
</dbReference>
<evidence type="ECO:0000259" key="1">
    <source>
        <dbReference type="Pfam" id="PF08241"/>
    </source>
</evidence>
<proteinExistence type="predicted"/>
<dbReference type="SUPFAM" id="SSF53335">
    <property type="entry name" value="S-adenosyl-L-methionine-dependent methyltransferases"/>
    <property type="match status" value="1"/>
</dbReference>
<reference evidence="2 3" key="1">
    <citation type="journal article" date="2016" name="Environ. Microbiol.">
        <title>Genomic resolution of a cold subsurface aquifer community provides metabolic insights for novel microbes adapted to high CO concentrations.</title>
        <authorList>
            <person name="Probst A.J."/>
            <person name="Castelle C.J."/>
            <person name="Singh A."/>
            <person name="Brown C.T."/>
            <person name="Anantharaman K."/>
            <person name="Sharon I."/>
            <person name="Hug L.A."/>
            <person name="Burstein D."/>
            <person name="Emerson J.B."/>
            <person name="Thomas B.C."/>
            <person name="Banfield J.F."/>
        </authorList>
    </citation>
    <scope>NUCLEOTIDE SEQUENCE [LARGE SCALE GENOMIC DNA]</scope>
    <source>
        <strain evidence="2">CG1_02_37_44</strain>
    </source>
</reference>
<dbReference type="CDD" id="cd02440">
    <property type="entry name" value="AdoMet_MTases"/>
    <property type="match status" value="1"/>
</dbReference>
<dbReference type="PANTHER" id="PTHR43861">
    <property type="entry name" value="TRANS-ACONITATE 2-METHYLTRANSFERASE-RELATED"/>
    <property type="match status" value="1"/>
</dbReference>
<accession>A0A1J4TCN3</accession>
<dbReference type="InterPro" id="IPR013216">
    <property type="entry name" value="Methyltransf_11"/>
</dbReference>
<sequence length="268" mass="30185">MAHTFDERLIVNKDTKKSIIYNEHLIRYGLAKKFVKGKIVLDIACGSGYGAKILAAAGARKVVAVDIDQQAINSAKENYYHKNIEYTAGDAEKIRKDSKTFDVVVSFETIEHLKNPDKFLSEISRVIKDEGLAIISTPNQDVSHEKNPFHFHEFRRNEFESIISKHFKRYKILEQNNGIASCIAPENKLSDRTGEIIITENGCQPIYFIAVCSKSSLSDKLNNNFDIISVNFGSLQNLYNNIGMKIADKIYSIAIKIPGVKKLLGKIK</sequence>
<dbReference type="Pfam" id="PF08241">
    <property type="entry name" value="Methyltransf_11"/>
    <property type="match status" value="1"/>
</dbReference>
<feature type="domain" description="Methyltransferase type 11" evidence="1">
    <location>
        <begin position="41"/>
        <end position="135"/>
    </location>
</feature>
<dbReference type="STRING" id="1805146.AUJ27_00155"/>
<dbReference type="InterPro" id="IPR029063">
    <property type="entry name" value="SAM-dependent_MTases_sf"/>
</dbReference>
<evidence type="ECO:0000313" key="2">
    <source>
        <dbReference type="EMBL" id="OIO08667.1"/>
    </source>
</evidence>
<dbReference type="Gene3D" id="3.40.50.150">
    <property type="entry name" value="Vaccinia Virus protein VP39"/>
    <property type="match status" value="1"/>
</dbReference>
<name>A0A1J4TCN3_9BACT</name>
<organism evidence="2 3">
    <name type="scientific">Candidatus Falkowbacteria bacterium CG1_02_37_44</name>
    <dbReference type="NCBI Taxonomy" id="1805146"/>
    <lineage>
        <taxon>Bacteria</taxon>
        <taxon>Candidatus Falkowiibacteriota</taxon>
    </lineage>
</organism>
<protein>
    <recommendedName>
        <fullName evidence="1">Methyltransferase type 11 domain-containing protein</fullName>
    </recommendedName>
</protein>
<dbReference type="EMBL" id="MNUU01000004">
    <property type="protein sequence ID" value="OIO08667.1"/>
    <property type="molecule type" value="Genomic_DNA"/>
</dbReference>
<dbReference type="AlphaFoldDB" id="A0A1J4TCN3"/>
<dbReference type="Proteomes" id="UP000183192">
    <property type="component" value="Unassembled WGS sequence"/>
</dbReference>
<comment type="caution">
    <text evidence="2">The sequence shown here is derived from an EMBL/GenBank/DDBJ whole genome shotgun (WGS) entry which is preliminary data.</text>
</comment>